<feature type="region of interest" description="Disordered" evidence="1">
    <location>
        <begin position="950"/>
        <end position="998"/>
    </location>
</feature>
<keyword evidence="3" id="KW-1185">Reference proteome</keyword>
<feature type="region of interest" description="Disordered" evidence="1">
    <location>
        <begin position="850"/>
        <end position="907"/>
    </location>
</feature>
<sequence>MASSLGGTSTSRSPIGEVTNIRNKPSVRDRGLQAAAPGNPRLSSCHLSSLVSTVPLKSSSLSQTPRSSSFFFSQQDTPHECSSPSSLPTPSTGDGREASLVSRSRHLQPGVWRQKVSTVVGTRLSTSTTKVNPTIPSPAREALLGVSSDSPRGTERSQGRHKETLVQRSLRDQAPQTPETVPPLGDGISKQGDSKILSVERRQGDEAENDEGVYKENSLQGGERGASLVVPSSSSQSSISSLSTSLLSRRRGEKKGKRRTPPTAGCCHSQAGASVVDKKKGLFRPEPFLLPSGGGGRLTTSGKKAFHKTSILRPHRSVPQNSSAAAVSQKSDVSYYQGEQEEDGGKEAPCCHASSYSVHPVSLPVSCPSHSSSCSSRSSEERGGNDLPLRDTRGPSPSGLFPLSSSAIPGFLDSSKEFPCRGRAQGGGGEDREGGEALVRPTPLLSEDFVKNTRGGGESLSLGALRRKGRSPVTSRQAPYSCHAQSLSTRQRKLVASTKANRPVSLPQESGSTDSRSTGLSRLHNDGGPSSILQAHLKLGGNPTNDYIRCTYTTKLRELRPASSQPAPPPSTSVAQTSSESPNTNKCGLYTARSDESLHATQPIPVDRPASSAGCSKTAENGKVCTGCMYTFTTTSSTTEKSHQDVVVSSGEPVQNSPSSTRPQTASRADGMCVSPHSKSAAQGGLHHTSLGDFSSSSHHKDVPSLPLQHLLIDSPNEVTAYAFSSSAAFPPPGLSSLSAFKKPGYLLQEKAKAALREISQGRKTLRNDMSTKSLHILGSHHGLSGGGSAGGGRDARGATIGNLRVLRESRNIECRDTSSKTGTGGGLSQSCASTYQEKMTVVATTAAVGTSQDGRGSVRTLPGDNFPRLARGGNDGGGNAAVSAASSALSQQRSCETERGSSEDVQKTLRSYYSSRGGNAKTNPPTVPSHIHHHPRFYTQLTSSRNGVLLSPSSFAPERKDSKGLSTYCSSTSAPSPVSPPSCLQAQHTSSSYQTSKGTSPYVSGGLFATVPPLSSELKSSCMYPQLSSLSSDATPQEIARRQQKALSFYLRCVAHRSKLLKTRPTEAISPPGRKFTVGLRKLQQATHAKTFSSSSLLSSFISSTNTPGTSLHLSHQSLKSHSTSELKRKKTSSPIRPSASHYHRSSVASTACSSSFSSSSTNINSSVSGGGATSPPHTNTHSQKPSDHEAQVSSSVAFSSSSSSSCSSSCVTTTAPSSSSSFFFSSSSSSSSSPRSKSTNQNPASSPTCGSGVCTPPPRGFPRPASPSFMRHPTHHYSSSSSTHHIPTPADLTFLSERLKDANISSCIPSLHAGLEECRAAVIDSMMAWAVELQQTCLSPAPDDLSRSGLQLAISLLDRSGLISLFDNAHEDQARDVGGSSRPTSQENENQNSTQPRVVRDEESSLFSSSSDMMKDEGEEQKEREKKACRNFPHSFSSSSSPFYPLPQVSRSDPEAIKTVAALCLSTAMQFESPNALALEGKIRAAMDLKTRCWRIFNISYAEAQKKLLNLVHCVVCVPISIDFANYFLYKLDRTYETQQGNESPVQLIAFLLDCFSLTPLAVRTPAALAAAAAVQLAKRICDQKQSRGGGNAGETGFNSNNGVGGGEKRGGKVKKNPLWIPELKTFAGLEPEPFKAVLKTINEFLTKKVAFYPGLRKLHAEGWAAVQWEHPASQRC</sequence>
<evidence type="ECO:0000313" key="2">
    <source>
        <dbReference type="EMBL" id="PHJ23737.1"/>
    </source>
</evidence>
<evidence type="ECO:0000256" key="1">
    <source>
        <dbReference type="SAM" id="MobiDB-lite"/>
    </source>
</evidence>
<feature type="region of interest" description="Disordered" evidence="1">
    <location>
        <begin position="558"/>
        <end position="586"/>
    </location>
</feature>
<feature type="compositionally biased region" description="Basic residues" evidence="1">
    <location>
        <begin position="248"/>
        <end position="260"/>
    </location>
</feature>
<name>A0A2C6L4T5_9APIC</name>
<accession>A0A2C6L4T5</accession>
<reference evidence="2 3" key="1">
    <citation type="journal article" date="2017" name="Int. J. Parasitol.">
        <title>The genome of the protozoan parasite Cystoisospora suis and a reverse vaccinology approach to identify vaccine candidates.</title>
        <authorList>
            <person name="Palmieri N."/>
            <person name="Shrestha A."/>
            <person name="Ruttkowski B."/>
            <person name="Beck T."/>
            <person name="Vogl C."/>
            <person name="Tomley F."/>
            <person name="Blake D.P."/>
            <person name="Joachim A."/>
        </authorList>
    </citation>
    <scope>NUCLEOTIDE SEQUENCE [LARGE SCALE GENOMIC DNA]</scope>
    <source>
        <strain evidence="2 3">Wien I</strain>
    </source>
</reference>
<comment type="caution">
    <text evidence="2">The sequence shown here is derived from an EMBL/GenBank/DDBJ whole genome shotgun (WGS) entry which is preliminary data.</text>
</comment>
<dbReference type="RefSeq" id="XP_067925412.1">
    <property type="nucleotide sequence ID" value="XM_068062614.1"/>
</dbReference>
<feature type="compositionally biased region" description="Low complexity" evidence="1">
    <location>
        <begin position="881"/>
        <end position="895"/>
    </location>
</feature>
<feature type="compositionally biased region" description="Polar residues" evidence="1">
    <location>
        <begin position="1242"/>
        <end position="1251"/>
    </location>
</feature>
<feature type="region of interest" description="Disordered" evidence="1">
    <location>
        <begin position="1165"/>
        <end position="1197"/>
    </location>
</feature>
<feature type="compositionally biased region" description="Basic and acidic residues" evidence="1">
    <location>
        <begin position="896"/>
        <end position="907"/>
    </location>
</feature>
<feature type="compositionally biased region" description="Polar residues" evidence="1">
    <location>
        <begin position="1"/>
        <end position="13"/>
    </location>
</feature>
<feature type="region of interest" description="Disordered" evidence="1">
    <location>
        <begin position="1"/>
        <end position="271"/>
    </location>
</feature>
<feature type="compositionally biased region" description="Polar residues" evidence="1">
    <location>
        <begin position="115"/>
        <end position="134"/>
    </location>
</feature>
<feature type="compositionally biased region" description="Polar residues" evidence="1">
    <location>
        <begin position="507"/>
        <end position="520"/>
    </location>
</feature>
<feature type="compositionally biased region" description="Polar residues" evidence="1">
    <location>
        <begin position="985"/>
        <end position="998"/>
    </location>
</feature>
<feature type="compositionally biased region" description="Low complexity" evidence="1">
    <location>
        <begin position="1278"/>
        <end position="1287"/>
    </location>
</feature>
<feature type="compositionally biased region" description="Low complexity" evidence="1">
    <location>
        <begin position="227"/>
        <end position="247"/>
    </location>
</feature>
<feature type="compositionally biased region" description="Polar residues" evidence="1">
    <location>
        <begin position="472"/>
        <end position="489"/>
    </location>
</feature>
<dbReference type="Proteomes" id="UP000221165">
    <property type="component" value="Unassembled WGS sequence"/>
</dbReference>
<dbReference type="OrthoDB" id="332147at2759"/>
<evidence type="ECO:0000313" key="3">
    <source>
        <dbReference type="Proteomes" id="UP000221165"/>
    </source>
</evidence>
<feature type="compositionally biased region" description="Basic and acidic residues" evidence="1">
    <location>
        <begin position="1415"/>
        <end position="1429"/>
    </location>
</feature>
<feature type="compositionally biased region" description="Polar residues" evidence="1">
    <location>
        <begin position="652"/>
        <end position="667"/>
    </location>
</feature>
<gene>
    <name evidence="2" type="ORF">CSUI_002412</name>
</gene>
<feature type="compositionally biased region" description="Pro residues" evidence="1">
    <location>
        <begin position="1257"/>
        <end position="1267"/>
    </location>
</feature>
<dbReference type="EMBL" id="MIGC01001020">
    <property type="protein sequence ID" value="PHJ23737.1"/>
    <property type="molecule type" value="Genomic_DNA"/>
</dbReference>
<organism evidence="2 3">
    <name type="scientific">Cystoisospora suis</name>
    <dbReference type="NCBI Taxonomy" id="483139"/>
    <lineage>
        <taxon>Eukaryota</taxon>
        <taxon>Sar</taxon>
        <taxon>Alveolata</taxon>
        <taxon>Apicomplexa</taxon>
        <taxon>Conoidasida</taxon>
        <taxon>Coccidia</taxon>
        <taxon>Eucoccidiorida</taxon>
        <taxon>Eimeriorina</taxon>
        <taxon>Sarcocystidae</taxon>
        <taxon>Cystoisospora</taxon>
    </lineage>
</organism>
<proteinExistence type="predicted"/>
<feature type="region of interest" description="Disordered" evidence="1">
    <location>
        <begin position="367"/>
        <end position="529"/>
    </location>
</feature>
<feature type="compositionally biased region" description="Low complexity" evidence="1">
    <location>
        <begin position="367"/>
        <end position="377"/>
    </location>
</feature>
<feature type="compositionally biased region" description="Low complexity" evidence="1">
    <location>
        <begin position="394"/>
        <end position="406"/>
    </location>
</feature>
<dbReference type="GeneID" id="94425825"/>
<protein>
    <submittedName>
        <fullName evidence="2">Carboxy-terminal domain cyclin</fullName>
    </submittedName>
</protein>
<feature type="compositionally biased region" description="Polar residues" evidence="1">
    <location>
        <begin position="1383"/>
        <end position="1398"/>
    </location>
</feature>
<feature type="compositionally biased region" description="Low complexity" evidence="1">
    <location>
        <begin position="82"/>
        <end position="92"/>
    </location>
</feature>
<feature type="compositionally biased region" description="Polar residues" evidence="1">
    <location>
        <begin position="318"/>
        <end position="334"/>
    </location>
</feature>
<feature type="compositionally biased region" description="Low complexity" evidence="1">
    <location>
        <begin position="1112"/>
        <end position="1125"/>
    </location>
</feature>
<feature type="compositionally biased region" description="Basic and acidic residues" evidence="1">
    <location>
        <begin position="378"/>
        <end position="393"/>
    </location>
</feature>
<feature type="region of interest" description="Disordered" evidence="1">
    <location>
        <begin position="287"/>
        <end position="348"/>
    </location>
</feature>
<feature type="region of interest" description="Disordered" evidence="1">
    <location>
        <begin position="1110"/>
        <end position="1146"/>
    </location>
</feature>
<dbReference type="VEuPathDB" id="ToxoDB:CSUI_002412"/>
<feature type="compositionally biased region" description="Basic and acidic residues" evidence="1">
    <location>
        <begin position="152"/>
        <end position="171"/>
    </location>
</feature>
<feature type="compositionally biased region" description="Low complexity" evidence="1">
    <location>
        <begin position="1216"/>
        <end position="1241"/>
    </location>
</feature>
<feature type="region of interest" description="Disordered" evidence="1">
    <location>
        <begin position="1588"/>
        <end position="1614"/>
    </location>
</feature>
<feature type="region of interest" description="Disordered" evidence="1">
    <location>
        <begin position="1375"/>
        <end position="1429"/>
    </location>
</feature>
<feature type="compositionally biased region" description="Low complexity" evidence="1">
    <location>
        <begin position="58"/>
        <end position="69"/>
    </location>
</feature>
<feature type="region of interest" description="Disordered" evidence="1">
    <location>
        <begin position="639"/>
        <end position="702"/>
    </location>
</feature>
<feature type="region of interest" description="Disordered" evidence="1">
    <location>
        <begin position="1216"/>
        <end position="1287"/>
    </location>
</feature>
<feature type="compositionally biased region" description="Polar residues" evidence="1">
    <location>
        <begin position="41"/>
        <end position="57"/>
    </location>
</feature>